<evidence type="ECO:0000256" key="4">
    <source>
        <dbReference type="ARBA" id="ARBA00022692"/>
    </source>
</evidence>
<dbReference type="PANTHER" id="PTHR48010">
    <property type="entry name" value="OS05G0588300 PROTEIN"/>
    <property type="match status" value="1"/>
</dbReference>
<dbReference type="OrthoDB" id="4062651at2759"/>
<accession>A0A8T1QVV7</accession>
<evidence type="ECO:0000256" key="11">
    <source>
        <dbReference type="SAM" id="MobiDB-lite"/>
    </source>
</evidence>
<dbReference type="InterPro" id="IPR000719">
    <property type="entry name" value="Prot_kinase_dom"/>
</dbReference>
<dbReference type="GO" id="GO:0004672">
    <property type="term" value="F:protein kinase activity"/>
    <property type="evidence" value="ECO:0007669"/>
    <property type="project" value="InterPro"/>
</dbReference>
<feature type="signal peptide" evidence="13">
    <location>
        <begin position="1"/>
        <end position="28"/>
    </location>
</feature>
<comment type="subcellular location">
    <subcellularLocation>
        <location evidence="1">Membrane</location>
    </subcellularLocation>
</comment>
<dbReference type="SUPFAM" id="SSF52058">
    <property type="entry name" value="L domain-like"/>
    <property type="match status" value="1"/>
</dbReference>
<feature type="domain" description="Protein kinase" evidence="14">
    <location>
        <begin position="347"/>
        <end position="615"/>
    </location>
</feature>
<evidence type="ECO:0000256" key="8">
    <source>
        <dbReference type="ARBA" id="ARBA00022840"/>
    </source>
</evidence>
<keyword evidence="17" id="KW-1185">Reference proteome</keyword>
<dbReference type="EMBL" id="CM031828">
    <property type="protein sequence ID" value="KAG6718726.1"/>
    <property type="molecule type" value="Genomic_DNA"/>
</dbReference>
<keyword evidence="5 13" id="KW-0732">Signal</keyword>
<keyword evidence="7" id="KW-0547">Nucleotide-binding</keyword>
<keyword evidence="2" id="KW-0597">Phosphoprotein</keyword>
<dbReference type="FunFam" id="3.80.10.10:FF:000234">
    <property type="entry name" value="Probable inactive receptor kinase RLK902"/>
    <property type="match status" value="1"/>
</dbReference>
<gene>
    <name evidence="15" type="ORF">CIPAW_04G167700</name>
    <name evidence="16" type="ORF">I3842_04G166800</name>
</gene>
<dbReference type="Gene3D" id="3.80.10.10">
    <property type="entry name" value="Ribonuclease Inhibitor"/>
    <property type="match status" value="2"/>
</dbReference>
<evidence type="ECO:0000256" key="2">
    <source>
        <dbReference type="ARBA" id="ARBA00022553"/>
    </source>
</evidence>
<organism evidence="15 17">
    <name type="scientific">Carya illinoinensis</name>
    <name type="common">Pecan</name>
    <dbReference type="NCBI Taxonomy" id="32201"/>
    <lineage>
        <taxon>Eukaryota</taxon>
        <taxon>Viridiplantae</taxon>
        <taxon>Streptophyta</taxon>
        <taxon>Embryophyta</taxon>
        <taxon>Tracheophyta</taxon>
        <taxon>Spermatophyta</taxon>
        <taxon>Magnoliopsida</taxon>
        <taxon>eudicotyledons</taxon>
        <taxon>Gunneridae</taxon>
        <taxon>Pentapetalae</taxon>
        <taxon>rosids</taxon>
        <taxon>fabids</taxon>
        <taxon>Fagales</taxon>
        <taxon>Juglandaceae</taxon>
        <taxon>Carya</taxon>
    </lineage>
</organism>
<dbReference type="InterPro" id="IPR050994">
    <property type="entry name" value="At_inactive_RLKs"/>
</dbReference>
<sequence>MAVVFDSGSGSLVLWFISLLLLGAKVKSEPTQDRRALLAFINQTPHANRVQWNSSGSACDWFGVLCDANRSYVSTLRLPGVGLVGPIPSNTLGRLSQLRVLSLRSNRLSGEIPSDFSNLTLLRSLYLQNNELSGEFPLSLTRLTRLTRLDLSSNNLTGPIPFSVNNLTHLTALLLQDNGFSGTLPSIAAGLDKFNVSNNDLNGSIPETLAKFPASAFAGNSDLCGKPLPPCNPFFPPAPSPSEIPTPNPVKKKSKKLSTIAIVLIAVGSAVVAFLLLVFLLLCLKKRHRQRTSKTPKPPVTTRAVPVEAGTSSSKDDITGGSTEAERNRLVFLEGGIFSFDLEDLLRASAEVLGKGSVGTSYKAVLEEGTTVVVKRLKDVVVTKREFEMQMELLGKIKHENVVPLRAYYYSKDEKLLVSDFMPAGSLSALLHGSRGSGRTPLEWDNRFRIALGAARGLRHLHLSGKVVHGNIKASNVLLRPDQDAAVTDYGINKLFGTSTPPNRVAGYRAPEVVETRKLTFKSDVYSFGVLLLEILTGKAPNQASLSEEGIDLPRWVQSVVREEWTAEVFDAELVRYHNVEEEMVQLLQIAMVCVSTVPDHRPAMQEVVRKMEELNRGETDDGLRQSSDDPSKGSGAHTPP</sequence>
<dbReference type="Gene3D" id="3.30.200.20">
    <property type="entry name" value="Phosphorylase Kinase, domain 1"/>
    <property type="match status" value="1"/>
</dbReference>
<dbReference type="Proteomes" id="UP000811609">
    <property type="component" value="Chromosome 4"/>
</dbReference>
<evidence type="ECO:0000256" key="10">
    <source>
        <dbReference type="ARBA" id="ARBA00023136"/>
    </source>
</evidence>
<dbReference type="Gene3D" id="1.10.510.10">
    <property type="entry name" value="Transferase(Phosphotransferase) domain 1"/>
    <property type="match status" value="1"/>
</dbReference>
<keyword evidence="9 12" id="KW-1133">Transmembrane helix</keyword>
<evidence type="ECO:0000313" key="17">
    <source>
        <dbReference type="Proteomes" id="UP000811609"/>
    </source>
</evidence>
<reference evidence="15" key="1">
    <citation type="submission" date="2020-12" db="EMBL/GenBank/DDBJ databases">
        <title>WGS assembly of Carya illinoinensis cv. Pawnee.</title>
        <authorList>
            <person name="Platts A."/>
            <person name="Shu S."/>
            <person name="Wright S."/>
            <person name="Barry K."/>
            <person name="Edger P."/>
            <person name="Pires J.C."/>
            <person name="Schmutz J."/>
        </authorList>
    </citation>
    <scope>NUCLEOTIDE SEQUENCE</scope>
    <source>
        <tissue evidence="15">Leaf</tissue>
    </source>
</reference>
<evidence type="ECO:0000259" key="14">
    <source>
        <dbReference type="PROSITE" id="PS50011"/>
    </source>
</evidence>
<keyword evidence="6" id="KW-0677">Repeat</keyword>
<feature type="transmembrane region" description="Helical" evidence="12">
    <location>
        <begin position="260"/>
        <end position="284"/>
    </location>
</feature>
<dbReference type="EMBL" id="CM031812">
    <property type="protein sequence ID" value="KAG6658525.1"/>
    <property type="molecule type" value="Genomic_DNA"/>
</dbReference>
<dbReference type="FunFam" id="3.30.200.20:FF:000307">
    <property type="entry name" value="pollen receptor-like kinase 1"/>
    <property type="match status" value="1"/>
</dbReference>
<dbReference type="InterPro" id="IPR001611">
    <property type="entry name" value="Leu-rich_rpt"/>
</dbReference>
<name>A0A8T1QVV7_CARIL</name>
<feature type="compositionally biased region" description="Basic and acidic residues" evidence="11">
    <location>
        <begin position="613"/>
        <end position="632"/>
    </location>
</feature>
<evidence type="ECO:0000256" key="3">
    <source>
        <dbReference type="ARBA" id="ARBA00022614"/>
    </source>
</evidence>
<reference evidence="16" key="2">
    <citation type="submission" date="2021-01" db="EMBL/GenBank/DDBJ databases">
        <authorList>
            <person name="Lovell J.T."/>
            <person name="Bentley N."/>
            <person name="Bhattarai G."/>
            <person name="Jenkins J.W."/>
            <person name="Sreedasyam A."/>
            <person name="Alarcon Y."/>
            <person name="Bock C."/>
            <person name="Boston L."/>
            <person name="Carlson J."/>
            <person name="Cervantes K."/>
            <person name="Clermont K."/>
            <person name="Krom N."/>
            <person name="Kubenka K."/>
            <person name="Mamidi S."/>
            <person name="Mattison C."/>
            <person name="Monteros M."/>
            <person name="Pisani C."/>
            <person name="Plott C."/>
            <person name="Rajasekar S."/>
            <person name="Rhein H.S."/>
            <person name="Rohla C."/>
            <person name="Song M."/>
            <person name="Hilaire R.S."/>
            <person name="Shu S."/>
            <person name="Wells L."/>
            <person name="Wang X."/>
            <person name="Webber J."/>
            <person name="Heerema R.J."/>
            <person name="Klein P."/>
            <person name="Conner P."/>
            <person name="Grauke L."/>
            <person name="Grimwood J."/>
            <person name="Schmutz J."/>
            <person name="Randall J.J."/>
        </authorList>
    </citation>
    <scope>NUCLEOTIDE SEQUENCE</scope>
    <source>
        <tissue evidence="16">Leaf</tissue>
    </source>
</reference>
<dbReference type="InterPro" id="IPR032675">
    <property type="entry name" value="LRR_dom_sf"/>
</dbReference>
<comment type="caution">
    <text evidence="15">The sequence shown here is derived from an EMBL/GenBank/DDBJ whole genome shotgun (WGS) entry which is preliminary data.</text>
</comment>
<keyword evidence="8" id="KW-0067">ATP-binding</keyword>
<dbReference type="InterPro" id="IPR001245">
    <property type="entry name" value="Ser-Thr/Tyr_kinase_cat_dom"/>
</dbReference>
<dbReference type="Pfam" id="PF00560">
    <property type="entry name" value="LRR_1"/>
    <property type="match status" value="1"/>
</dbReference>
<dbReference type="Pfam" id="PF13855">
    <property type="entry name" value="LRR_8"/>
    <property type="match status" value="1"/>
</dbReference>
<dbReference type="InterPro" id="IPR011009">
    <property type="entry name" value="Kinase-like_dom_sf"/>
</dbReference>
<evidence type="ECO:0000256" key="7">
    <source>
        <dbReference type="ARBA" id="ARBA00022741"/>
    </source>
</evidence>
<dbReference type="Proteomes" id="UP000811246">
    <property type="component" value="Chromosome 4"/>
</dbReference>
<feature type="chain" id="PRO_5035898949" description="Protein kinase domain-containing protein" evidence="13">
    <location>
        <begin position="29"/>
        <end position="641"/>
    </location>
</feature>
<keyword evidence="4 12" id="KW-0812">Transmembrane</keyword>
<dbReference type="GO" id="GO:0005524">
    <property type="term" value="F:ATP binding"/>
    <property type="evidence" value="ECO:0007669"/>
    <property type="project" value="UniProtKB-KW"/>
</dbReference>
<dbReference type="SUPFAM" id="SSF56112">
    <property type="entry name" value="Protein kinase-like (PK-like)"/>
    <property type="match status" value="1"/>
</dbReference>
<evidence type="ECO:0000256" key="9">
    <source>
        <dbReference type="ARBA" id="ARBA00022989"/>
    </source>
</evidence>
<keyword evidence="10 12" id="KW-0472">Membrane</keyword>
<evidence type="ECO:0000256" key="13">
    <source>
        <dbReference type="SAM" id="SignalP"/>
    </source>
</evidence>
<dbReference type="Pfam" id="PF08263">
    <property type="entry name" value="LRRNT_2"/>
    <property type="match status" value="1"/>
</dbReference>
<dbReference type="InterPro" id="IPR013210">
    <property type="entry name" value="LRR_N_plant-typ"/>
</dbReference>
<evidence type="ECO:0000313" key="16">
    <source>
        <dbReference type="EMBL" id="KAG6718726.1"/>
    </source>
</evidence>
<evidence type="ECO:0000313" key="15">
    <source>
        <dbReference type="EMBL" id="KAG6658525.1"/>
    </source>
</evidence>
<dbReference type="Pfam" id="PF07714">
    <property type="entry name" value="PK_Tyr_Ser-Thr"/>
    <property type="match status" value="1"/>
</dbReference>
<feature type="region of interest" description="Disordered" evidence="11">
    <location>
        <begin position="613"/>
        <end position="641"/>
    </location>
</feature>
<keyword evidence="3" id="KW-0433">Leucine-rich repeat</keyword>
<feature type="region of interest" description="Disordered" evidence="11">
    <location>
        <begin position="291"/>
        <end position="321"/>
    </location>
</feature>
<dbReference type="AlphaFoldDB" id="A0A8T1QVV7"/>
<evidence type="ECO:0000256" key="6">
    <source>
        <dbReference type="ARBA" id="ARBA00022737"/>
    </source>
</evidence>
<dbReference type="FunFam" id="1.10.510.10:FF:000095">
    <property type="entry name" value="protein STRUBBELIG-RECEPTOR FAMILY 8"/>
    <property type="match status" value="1"/>
</dbReference>
<evidence type="ECO:0000256" key="1">
    <source>
        <dbReference type="ARBA" id="ARBA00004370"/>
    </source>
</evidence>
<evidence type="ECO:0000256" key="5">
    <source>
        <dbReference type="ARBA" id="ARBA00022729"/>
    </source>
</evidence>
<proteinExistence type="predicted"/>
<evidence type="ECO:0000256" key="12">
    <source>
        <dbReference type="SAM" id="Phobius"/>
    </source>
</evidence>
<protein>
    <recommendedName>
        <fullName evidence="14">Protein kinase domain-containing protein</fullName>
    </recommendedName>
</protein>
<dbReference type="PANTHER" id="PTHR48010:SF55">
    <property type="entry name" value="OS01G0607900 PROTEIN"/>
    <property type="match status" value="1"/>
</dbReference>
<dbReference type="GO" id="GO:0016020">
    <property type="term" value="C:membrane"/>
    <property type="evidence" value="ECO:0007669"/>
    <property type="project" value="UniProtKB-SubCell"/>
</dbReference>
<dbReference type="PROSITE" id="PS50011">
    <property type="entry name" value="PROTEIN_KINASE_DOM"/>
    <property type="match status" value="1"/>
</dbReference>